<name>A0A061QUR1_9CHLO</name>
<dbReference type="AlphaFoldDB" id="A0A061QUR1"/>
<gene>
    <name evidence="1" type="ORF">TSPGSL018_20586</name>
</gene>
<dbReference type="EMBL" id="GBEZ01023419">
    <property type="protein sequence ID" value="JAC63468.1"/>
    <property type="molecule type" value="Transcribed_RNA"/>
</dbReference>
<feature type="non-terminal residue" evidence="1">
    <location>
        <position position="87"/>
    </location>
</feature>
<organism evidence="1">
    <name type="scientific">Tetraselmis sp. GSL018</name>
    <dbReference type="NCBI Taxonomy" id="582737"/>
    <lineage>
        <taxon>Eukaryota</taxon>
        <taxon>Viridiplantae</taxon>
        <taxon>Chlorophyta</taxon>
        <taxon>core chlorophytes</taxon>
        <taxon>Chlorodendrophyceae</taxon>
        <taxon>Chlorodendrales</taxon>
        <taxon>Chlorodendraceae</taxon>
        <taxon>Tetraselmis</taxon>
    </lineage>
</organism>
<protein>
    <submittedName>
        <fullName evidence="1">Uncharacterized protein</fullName>
    </submittedName>
</protein>
<sequence length="87" mass="9644">YASGLYVNAQFVSIDSHWHMHLIGGSCSSMTTGPKSGLQTHMKAYENENTVMLHLCSLQGNVGLSEIFWNHLFASVDLFRGSEGIWP</sequence>
<reference evidence="1" key="1">
    <citation type="submission" date="2014-05" db="EMBL/GenBank/DDBJ databases">
        <title>The transcriptome of the halophilic microalga Tetraselmis sp. GSL018 isolated from the Great Salt Lake, Utah.</title>
        <authorList>
            <person name="Jinkerson R.E."/>
            <person name="D'Adamo S."/>
            <person name="Posewitz M.C."/>
        </authorList>
    </citation>
    <scope>NUCLEOTIDE SEQUENCE</scope>
    <source>
        <strain evidence="1">GSL018</strain>
    </source>
</reference>
<evidence type="ECO:0000313" key="1">
    <source>
        <dbReference type="EMBL" id="JAC63468.1"/>
    </source>
</evidence>
<feature type="non-terminal residue" evidence="1">
    <location>
        <position position="1"/>
    </location>
</feature>
<proteinExistence type="predicted"/>
<accession>A0A061QUR1</accession>